<dbReference type="InterPro" id="IPR005372">
    <property type="entry name" value="UPF0182"/>
</dbReference>
<accession>A0A0L6Z981</accession>
<evidence type="ECO:0000256" key="4">
    <source>
        <dbReference type="ARBA" id="ARBA00023136"/>
    </source>
</evidence>
<comment type="similarity">
    <text evidence="5">Belongs to the UPF0182 family.</text>
</comment>
<keyword evidence="2 5" id="KW-0812">Transmembrane</keyword>
<comment type="caution">
    <text evidence="6">The sequence shown here is derived from an EMBL/GenBank/DDBJ whole genome shotgun (WGS) entry which is preliminary data.</text>
</comment>
<dbReference type="GO" id="GO:0005576">
    <property type="term" value="C:extracellular region"/>
    <property type="evidence" value="ECO:0007669"/>
    <property type="project" value="TreeGrafter"/>
</dbReference>
<evidence type="ECO:0000313" key="7">
    <source>
        <dbReference type="Proteomes" id="UP000037043"/>
    </source>
</evidence>
<keyword evidence="4 5" id="KW-0472">Membrane</keyword>
<comment type="subcellular location">
    <subcellularLocation>
        <location evidence="5">Cell membrane</location>
        <topology evidence="5">Multi-pass membrane protein</topology>
    </subcellularLocation>
</comment>
<feature type="transmembrane region" description="Helical" evidence="5">
    <location>
        <begin position="7"/>
        <end position="29"/>
    </location>
</feature>
<dbReference type="Pfam" id="PF03699">
    <property type="entry name" value="UPF0182"/>
    <property type="match status" value="1"/>
</dbReference>
<feature type="transmembrane region" description="Helical" evidence="5">
    <location>
        <begin position="96"/>
        <end position="118"/>
    </location>
</feature>
<organism evidence="6 7">
    <name type="scientific">Clostridium homopropionicum DSM 5847</name>
    <dbReference type="NCBI Taxonomy" id="1121318"/>
    <lineage>
        <taxon>Bacteria</taxon>
        <taxon>Bacillati</taxon>
        <taxon>Bacillota</taxon>
        <taxon>Clostridia</taxon>
        <taxon>Eubacteriales</taxon>
        <taxon>Clostridiaceae</taxon>
        <taxon>Clostridium</taxon>
    </lineage>
</organism>
<evidence type="ECO:0000256" key="1">
    <source>
        <dbReference type="ARBA" id="ARBA00022475"/>
    </source>
</evidence>
<feature type="transmembrane region" description="Helical" evidence="5">
    <location>
        <begin position="209"/>
        <end position="233"/>
    </location>
</feature>
<keyword evidence="1 5" id="KW-1003">Cell membrane</keyword>
<gene>
    <name evidence="6" type="ORF">CLHOM_21470</name>
</gene>
<evidence type="ECO:0000256" key="5">
    <source>
        <dbReference type="HAMAP-Rule" id="MF_01600"/>
    </source>
</evidence>
<dbReference type="PANTHER" id="PTHR39344:SF1">
    <property type="entry name" value="UPF0182 PROTEIN SLL1060"/>
    <property type="match status" value="1"/>
</dbReference>
<dbReference type="Proteomes" id="UP000037043">
    <property type="component" value="Unassembled WGS sequence"/>
</dbReference>
<feature type="transmembrane region" description="Helical" evidence="5">
    <location>
        <begin position="49"/>
        <end position="69"/>
    </location>
</feature>
<reference evidence="7" key="1">
    <citation type="submission" date="2015-08" db="EMBL/GenBank/DDBJ databases">
        <title>Genome sequence of the strict anaerobe Clostridium homopropionicum LuHBu1 (DSM 5847T).</title>
        <authorList>
            <person name="Poehlein A."/>
            <person name="Beck M."/>
            <person name="Schiel-Bengelsdorf B."/>
            <person name="Bengelsdorf F.R."/>
            <person name="Daniel R."/>
            <person name="Duerre P."/>
        </authorList>
    </citation>
    <scope>NUCLEOTIDE SEQUENCE [LARGE SCALE GENOMIC DNA]</scope>
    <source>
        <strain evidence="7">DSM 5847</strain>
    </source>
</reference>
<protein>
    <recommendedName>
        <fullName evidence="5">UPF0182 protein CLHOM_21470</fullName>
    </recommendedName>
</protein>
<evidence type="ECO:0000313" key="6">
    <source>
        <dbReference type="EMBL" id="KOA19532.1"/>
    </source>
</evidence>
<dbReference type="PATRIC" id="fig|1121318.3.peg.2157"/>
<feature type="transmembrane region" description="Helical" evidence="5">
    <location>
        <begin position="253"/>
        <end position="273"/>
    </location>
</feature>
<evidence type="ECO:0000256" key="2">
    <source>
        <dbReference type="ARBA" id="ARBA00022692"/>
    </source>
</evidence>
<dbReference type="PANTHER" id="PTHR39344">
    <property type="entry name" value="UPF0182 PROTEIN SLL1060"/>
    <property type="match status" value="1"/>
</dbReference>
<dbReference type="GO" id="GO:0005886">
    <property type="term" value="C:plasma membrane"/>
    <property type="evidence" value="ECO:0007669"/>
    <property type="project" value="UniProtKB-SubCell"/>
</dbReference>
<evidence type="ECO:0000256" key="3">
    <source>
        <dbReference type="ARBA" id="ARBA00022989"/>
    </source>
</evidence>
<sequence>MKKTRLIGPAILILLILGAFFNQIVSIIINIKWFNEVGYLSVYLTKITATLKLMVPIFLICFLSIWIYFKSIKKSIVKLSTVVEVDTERERKQRKIFMWLNAAFSLLISFIFSASYWYRILQFSNATSFKINDPIFNIDISFFVFRLPLIESLYSIFIALLILLGFVTVVIYLVLTARDRVVFGAENFQGRSTISSLKSGITKFAGKQLAVLGALILAFISIGYVIKALNLVYSPRGVVFGASYTDTKLTLKFYLLIVIVSLISSIVVFISILKSKIKPIVLSVILIAFLIVSEGIVSGMWQKFIVKSNEKGLEAPFIRYNMEYTKKAFSIDDIEEKSYPLTNNLTKAVIDRNRATVDNIKVNSVTQALEFYNQVESKKNYYVFNDIDIGRYNVNGKYTQVFIAPREIQYDKLLDKASTWQNKHLTYTHGYGVVMSKVNSVTSEGKPDILIKDMPLSNKSDIKIDDPRIYFGEKTDIYAIVNTKINEMDYPKESGNDVTTNYNGKAGIKMSFINRLLFAISEKDIKFLLSGDINGESKILINRNIVDRVKKIAPFLVYDNDPYIVVKDGKLYWIIDAYTVSNRYPFSQPVNDINYIRNSVKVIIDAVNGTTDFYIVDENDPIVNSYSNIFPELFKSIKELPNGFREHFRYPEDYFLVQCSVLEKYHVNSENEFYSGQNVWDISKSQKQVDGQDTINNASYTIMKLPGETKEELILLEYFNQNQRENMVALLGARMDGNNYGKLVLYKFPTTESETVNSPILFKQKINQDTAISKELSLWDAKGSQVQFGDTMIIPIENSLLYIEPLYLRANGEKSIPEMKRVIASYGDKMILAQNVDEALKILFNTEVKNEENNSINNDVSTSNISNYIKEAKDLYNKAIEAQKSGNWAQYGEYINKLGEVLSKVSK</sequence>
<dbReference type="STRING" id="36844.SAMN04488501_12438"/>
<dbReference type="AlphaFoldDB" id="A0A0L6Z981"/>
<keyword evidence="3 5" id="KW-1133">Transmembrane helix</keyword>
<dbReference type="HAMAP" id="MF_01600">
    <property type="entry name" value="UPF0182"/>
    <property type="match status" value="1"/>
</dbReference>
<feature type="transmembrane region" description="Helical" evidence="5">
    <location>
        <begin position="280"/>
        <end position="301"/>
    </location>
</feature>
<keyword evidence="7" id="KW-1185">Reference proteome</keyword>
<name>A0A0L6Z981_9CLOT</name>
<dbReference type="NCBIfam" id="NF000825">
    <property type="entry name" value="PRK00068.1"/>
    <property type="match status" value="1"/>
</dbReference>
<dbReference type="EMBL" id="LHUR01000023">
    <property type="protein sequence ID" value="KOA19532.1"/>
    <property type="molecule type" value="Genomic_DNA"/>
</dbReference>
<feature type="transmembrane region" description="Helical" evidence="5">
    <location>
        <begin position="153"/>
        <end position="175"/>
    </location>
</feature>
<proteinExistence type="inferred from homology"/>
<dbReference type="RefSeq" id="WP_052221675.1">
    <property type="nucleotide sequence ID" value="NZ_LHUR01000023.1"/>
</dbReference>